<evidence type="ECO:0000256" key="1">
    <source>
        <dbReference type="SAM" id="MobiDB-lite"/>
    </source>
</evidence>
<dbReference type="OrthoDB" id="2943593at2759"/>
<protein>
    <submittedName>
        <fullName evidence="2">Uncharacterized protein</fullName>
    </submittedName>
</protein>
<feature type="compositionally biased region" description="Basic and acidic residues" evidence="1">
    <location>
        <begin position="403"/>
        <end position="417"/>
    </location>
</feature>
<organism evidence="2 3">
    <name type="scientific">Hypholoma sublateritium (strain FD-334 SS-4)</name>
    <dbReference type="NCBI Taxonomy" id="945553"/>
    <lineage>
        <taxon>Eukaryota</taxon>
        <taxon>Fungi</taxon>
        <taxon>Dikarya</taxon>
        <taxon>Basidiomycota</taxon>
        <taxon>Agaricomycotina</taxon>
        <taxon>Agaricomycetes</taxon>
        <taxon>Agaricomycetidae</taxon>
        <taxon>Agaricales</taxon>
        <taxon>Agaricineae</taxon>
        <taxon>Strophariaceae</taxon>
        <taxon>Hypholoma</taxon>
    </lineage>
</organism>
<gene>
    <name evidence="2" type="ORF">HYPSUDRAFT_849766</name>
</gene>
<proteinExistence type="predicted"/>
<evidence type="ECO:0000313" key="2">
    <source>
        <dbReference type="EMBL" id="KJA19967.1"/>
    </source>
</evidence>
<keyword evidence="3" id="KW-1185">Reference proteome</keyword>
<accession>A0A0D2KZR9</accession>
<feature type="region of interest" description="Disordered" evidence="1">
    <location>
        <begin position="378"/>
        <end position="417"/>
    </location>
</feature>
<feature type="compositionally biased region" description="Polar residues" evidence="1">
    <location>
        <begin position="12"/>
        <end position="22"/>
    </location>
</feature>
<feature type="region of interest" description="Disordered" evidence="1">
    <location>
        <begin position="1"/>
        <end position="44"/>
    </location>
</feature>
<name>A0A0D2KZR9_HYPSF</name>
<reference evidence="3" key="1">
    <citation type="submission" date="2014-04" db="EMBL/GenBank/DDBJ databases">
        <title>Evolutionary Origins and Diversification of the Mycorrhizal Mutualists.</title>
        <authorList>
            <consortium name="DOE Joint Genome Institute"/>
            <consortium name="Mycorrhizal Genomics Consortium"/>
            <person name="Kohler A."/>
            <person name="Kuo A."/>
            <person name="Nagy L.G."/>
            <person name="Floudas D."/>
            <person name="Copeland A."/>
            <person name="Barry K.W."/>
            <person name="Cichocki N."/>
            <person name="Veneault-Fourrey C."/>
            <person name="LaButti K."/>
            <person name="Lindquist E.A."/>
            <person name="Lipzen A."/>
            <person name="Lundell T."/>
            <person name="Morin E."/>
            <person name="Murat C."/>
            <person name="Riley R."/>
            <person name="Ohm R."/>
            <person name="Sun H."/>
            <person name="Tunlid A."/>
            <person name="Henrissat B."/>
            <person name="Grigoriev I.V."/>
            <person name="Hibbett D.S."/>
            <person name="Martin F."/>
        </authorList>
    </citation>
    <scope>NUCLEOTIDE SEQUENCE [LARGE SCALE GENOMIC DNA]</scope>
    <source>
        <strain evidence="3">FD-334 SS-4</strain>
    </source>
</reference>
<dbReference type="AlphaFoldDB" id="A0A0D2KZR9"/>
<dbReference type="EMBL" id="KN817572">
    <property type="protein sequence ID" value="KJA19967.1"/>
    <property type="molecule type" value="Genomic_DNA"/>
</dbReference>
<evidence type="ECO:0000313" key="3">
    <source>
        <dbReference type="Proteomes" id="UP000054270"/>
    </source>
</evidence>
<sequence length="444" mass="49632">MSESIHSPAVNYLQSWKPSTDNGRIGDRSPYFGEREESSPSSLRSNRLEIYAPSISEDGLSSLYECTAFDFPAPPPITSPVIRRMRSSPWFMDDSSDSLKNLSEQQRRIRTVLNESLTMESRDDRRAMDRLGSLSAASSFRTRDSFDHKATIHTKPRDNVEWTGRISVQGALPSSRSESLQCDQRRVLSALRTNDVGFPPLSQRPMPALQQSASMPHTNAAVKTDEEIQPREWQSARPIGRLPRIIRKVASMRSEAQKIEAPAVQSGPIGRKTIPKARSFRSILRSAEADRARERTNDAGEWHRPSSWVLGNPLQIVNPPAFSDVDSGLAGHREDNLSRHQHLSIPAQKATTTLRETDRHGSVNSGVLGAPFLHRPFQNSRKGNSTQEQCEGPDSFINITPDNKMKSDSKIGGKRDRMKVLIARASTSMFGWGKQRADRKPATK</sequence>
<feature type="compositionally biased region" description="Polar residues" evidence="1">
    <location>
        <begin position="378"/>
        <end position="389"/>
    </location>
</feature>
<dbReference type="Proteomes" id="UP000054270">
    <property type="component" value="Unassembled WGS sequence"/>
</dbReference>